<evidence type="ECO:0000313" key="1">
    <source>
        <dbReference type="EMBL" id="VDN44275.1"/>
    </source>
</evidence>
<sequence length="82" mass="9181">MFVEYRNWASCEKFLLMAVETDSQTAEDFAKVWKNSSKETKVEHRLKCRLASDNGLSTPAVNSTAVNQATRSNSEHAVNTVT</sequence>
<reference evidence="3" key="1">
    <citation type="submission" date="2016-06" db="UniProtKB">
        <authorList>
            <consortium name="WormBaseParasite"/>
        </authorList>
    </citation>
    <scope>IDENTIFICATION</scope>
</reference>
<dbReference type="OrthoDB" id="407959at2759"/>
<reference evidence="1 2" key="2">
    <citation type="submission" date="2018-11" db="EMBL/GenBank/DDBJ databases">
        <authorList>
            <consortium name="Pathogen Informatics"/>
        </authorList>
    </citation>
    <scope>NUCLEOTIDE SEQUENCE [LARGE SCALE GENOMIC DNA]</scope>
</reference>
<organism evidence="3">
    <name type="scientific">Gongylonema pulchrum</name>
    <dbReference type="NCBI Taxonomy" id="637853"/>
    <lineage>
        <taxon>Eukaryota</taxon>
        <taxon>Metazoa</taxon>
        <taxon>Ecdysozoa</taxon>
        <taxon>Nematoda</taxon>
        <taxon>Chromadorea</taxon>
        <taxon>Rhabditida</taxon>
        <taxon>Spirurina</taxon>
        <taxon>Spiruromorpha</taxon>
        <taxon>Spiruroidea</taxon>
        <taxon>Gongylonematidae</taxon>
        <taxon>Gongylonema</taxon>
    </lineage>
</organism>
<evidence type="ECO:0000313" key="3">
    <source>
        <dbReference type="WBParaSite" id="GPUH_0002552301-mRNA-1"/>
    </source>
</evidence>
<dbReference type="AlphaFoldDB" id="A0A183EX02"/>
<gene>
    <name evidence="1" type="ORF">GPUH_LOCUS25493</name>
</gene>
<dbReference type="SUPFAM" id="SSF49354">
    <property type="entry name" value="PapD-like"/>
    <property type="match status" value="1"/>
</dbReference>
<dbReference type="WBParaSite" id="GPUH_0002552301-mRNA-1">
    <property type="protein sequence ID" value="GPUH_0002552301-mRNA-1"/>
    <property type="gene ID" value="GPUH_0002552301"/>
</dbReference>
<dbReference type="InterPro" id="IPR008962">
    <property type="entry name" value="PapD-like_sf"/>
</dbReference>
<dbReference type="Proteomes" id="UP000271098">
    <property type="component" value="Unassembled WGS sequence"/>
</dbReference>
<protein>
    <submittedName>
        <fullName evidence="3">Ashwin</fullName>
    </submittedName>
</protein>
<evidence type="ECO:0000313" key="2">
    <source>
        <dbReference type="Proteomes" id="UP000271098"/>
    </source>
</evidence>
<dbReference type="EMBL" id="UYRT01105435">
    <property type="protein sequence ID" value="VDN44275.1"/>
    <property type="molecule type" value="Genomic_DNA"/>
</dbReference>
<proteinExistence type="predicted"/>
<accession>A0A183EX02</accession>
<keyword evidence="2" id="KW-1185">Reference proteome</keyword>
<name>A0A183EX02_9BILA</name>